<evidence type="ECO:0000313" key="3">
    <source>
        <dbReference type="Proteomes" id="UP001595799"/>
    </source>
</evidence>
<evidence type="ECO:0000259" key="1">
    <source>
        <dbReference type="PROSITE" id="PS50172"/>
    </source>
</evidence>
<dbReference type="SUPFAM" id="SSF52113">
    <property type="entry name" value="BRCT domain"/>
    <property type="match status" value="1"/>
</dbReference>
<comment type="caution">
    <text evidence="2">The sequence shown here is derived from an EMBL/GenBank/DDBJ whole genome shotgun (WGS) entry which is preliminary data.</text>
</comment>
<dbReference type="PROSITE" id="PS50172">
    <property type="entry name" value="BRCT"/>
    <property type="match status" value="1"/>
</dbReference>
<dbReference type="InterPro" id="IPR036420">
    <property type="entry name" value="BRCT_dom_sf"/>
</dbReference>
<dbReference type="RefSeq" id="WP_382420964.1">
    <property type="nucleotide sequence ID" value="NZ_JBHSCW010000001.1"/>
</dbReference>
<dbReference type="EMBL" id="JBHSCW010000001">
    <property type="protein sequence ID" value="MFC4350633.1"/>
    <property type="molecule type" value="Genomic_DNA"/>
</dbReference>
<dbReference type="Proteomes" id="UP001595799">
    <property type="component" value="Unassembled WGS sequence"/>
</dbReference>
<name>A0ABV8UH86_9PROT</name>
<accession>A0ABV8UH86</accession>
<evidence type="ECO:0000313" key="2">
    <source>
        <dbReference type="EMBL" id="MFC4350633.1"/>
    </source>
</evidence>
<reference evidence="3" key="1">
    <citation type="journal article" date="2019" name="Int. J. Syst. Evol. Microbiol.">
        <title>The Global Catalogue of Microorganisms (GCM) 10K type strain sequencing project: providing services to taxonomists for standard genome sequencing and annotation.</title>
        <authorList>
            <consortium name="The Broad Institute Genomics Platform"/>
            <consortium name="The Broad Institute Genome Sequencing Center for Infectious Disease"/>
            <person name="Wu L."/>
            <person name="Ma J."/>
        </authorList>
    </citation>
    <scope>NUCLEOTIDE SEQUENCE [LARGE SCALE GENOMIC DNA]</scope>
    <source>
        <strain evidence="3">CECT 8472</strain>
    </source>
</reference>
<proteinExistence type="predicted"/>
<sequence>MVGGSDIRRIEEREREERYNAFNKSANDRKRVLYWIGFLEGALSSRRIEAGEQPAILAESEKFADFFDDPDASDLAEDIRSRCFSSEKDMMTQLREIIADKSNELGNASTSKETDELNIFLGFCAGIICDGRVLESEVRALRNRFMRSERLREEVAFYPLCKAVEEALADDMITEEESEDIEEWLGQLVGDGYADTGFTNIGNVAKLDDPILDPETIELKDSVFVLTGPMRMGPRAYIEKEIKRAGGTMASRATRKVDYVVISSTASRHWRTTHFGTKIERARELIEEGCKLRFVSEVALEKALSGKG</sequence>
<organism evidence="2 3">
    <name type="scientific">Fodinicurvata halophila</name>
    <dbReference type="NCBI Taxonomy" id="1419723"/>
    <lineage>
        <taxon>Bacteria</taxon>
        <taxon>Pseudomonadati</taxon>
        <taxon>Pseudomonadota</taxon>
        <taxon>Alphaproteobacteria</taxon>
        <taxon>Rhodospirillales</taxon>
        <taxon>Rhodovibrionaceae</taxon>
        <taxon>Fodinicurvata</taxon>
    </lineage>
</organism>
<dbReference type="InterPro" id="IPR001357">
    <property type="entry name" value="BRCT_dom"/>
</dbReference>
<gene>
    <name evidence="2" type="ORF">ACFOW6_03645</name>
</gene>
<feature type="domain" description="BRCT" evidence="1">
    <location>
        <begin position="214"/>
        <end position="308"/>
    </location>
</feature>
<dbReference type="Pfam" id="PF00533">
    <property type="entry name" value="BRCT"/>
    <property type="match status" value="1"/>
</dbReference>
<keyword evidence="3" id="KW-1185">Reference proteome</keyword>
<dbReference type="Gene3D" id="3.40.50.10190">
    <property type="entry name" value="BRCT domain"/>
    <property type="match status" value="1"/>
</dbReference>
<protein>
    <submittedName>
        <fullName evidence="2">BRCT domain-containing protein</fullName>
    </submittedName>
</protein>